<evidence type="ECO:0000259" key="6">
    <source>
        <dbReference type="Pfam" id="PF17389"/>
    </source>
</evidence>
<comment type="catalytic activity">
    <reaction evidence="1">
        <text>Hydrolysis of terminal non-reducing alpha-L-rhamnose residues in alpha-L-rhamnosides.</text>
        <dbReference type="EC" id="3.2.1.40"/>
    </reaction>
</comment>
<dbReference type="Pfam" id="PF08531">
    <property type="entry name" value="Bac_rhamnosid_N"/>
    <property type="match status" value="1"/>
</dbReference>
<dbReference type="Gene3D" id="1.50.10.10">
    <property type="match status" value="1"/>
</dbReference>
<dbReference type="InterPro" id="IPR016007">
    <property type="entry name" value="Alpha_rhamnosid"/>
</dbReference>
<evidence type="ECO:0000313" key="9">
    <source>
        <dbReference type="Proteomes" id="UP000469763"/>
    </source>
</evidence>
<feature type="domain" description="Alpha-L-rhamnosidase C-terminal" evidence="7">
    <location>
        <begin position="733"/>
        <end position="808"/>
    </location>
</feature>
<evidence type="ECO:0000313" key="8">
    <source>
        <dbReference type="EMBL" id="NEG78104.1"/>
    </source>
</evidence>
<evidence type="ECO:0000259" key="5">
    <source>
        <dbReference type="Pfam" id="PF08531"/>
    </source>
</evidence>
<dbReference type="InterPro" id="IPR008902">
    <property type="entry name" value="Rhamnosid_concanavalin"/>
</dbReference>
<dbReference type="PANTHER" id="PTHR33307:SF6">
    <property type="entry name" value="ALPHA-RHAMNOSIDASE (EUROFUNG)-RELATED"/>
    <property type="match status" value="1"/>
</dbReference>
<proteinExistence type="predicted"/>
<evidence type="ECO:0000259" key="7">
    <source>
        <dbReference type="Pfam" id="PF17390"/>
    </source>
</evidence>
<feature type="domain" description="Bacterial alpha-L-rhamnosidase N-terminal" evidence="5">
    <location>
        <begin position="82"/>
        <end position="234"/>
    </location>
</feature>
<dbReference type="EMBL" id="WHZY01000004">
    <property type="protein sequence ID" value="NEG78104.1"/>
    <property type="molecule type" value="Genomic_DNA"/>
</dbReference>
<dbReference type="SUPFAM" id="SSF48208">
    <property type="entry name" value="Six-hairpin glycosidases"/>
    <property type="match status" value="1"/>
</dbReference>
<dbReference type="Pfam" id="PF05592">
    <property type="entry name" value="Bac_rhamnosid"/>
    <property type="match status" value="1"/>
</dbReference>
<dbReference type="InterPro" id="IPR012341">
    <property type="entry name" value="6hp_glycosidase-like_sf"/>
</dbReference>
<reference evidence="8 9" key="1">
    <citation type="submission" date="2019-10" db="EMBL/GenBank/DDBJ databases">
        <title>Bifidobacterium from non-human primates.</title>
        <authorList>
            <person name="Modesto M."/>
        </authorList>
    </citation>
    <scope>NUCLEOTIDE SEQUENCE [LARGE SCALE GENOMIC DNA]</scope>
    <source>
        <strain evidence="8 9">TREC</strain>
    </source>
</reference>
<dbReference type="PIRSF" id="PIRSF010631">
    <property type="entry name" value="A-rhamnsds"/>
    <property type="match status" value="1"/>
</dbReference>
<dbReference type="GO" id="GO:0030596">
    <property type="term" value="F:alpha-L-rhamnosidase activity"/>
    <property type="evidence" value="ECO:0007669"/>
    <property type="project" value="UniProtKB-EC"/>
</dbReference>
<organism evidence="8 9">
    <name type="scientific">Bifidobacterium avesanii</name>
    <dbReference type="NCBI Taxonomy" id="1798157"/>
    <lineage>
        <taxon>Bacteria</taxon>
        <taxon>Bacillati</taxon>
        <taxon>Actinomycetota</taxon>
        <taxon>Actinomycetes</taxon>
        <taxon>Bifidobacteriales</taxon>
        <taxon>Bifidobacteriaceae</taxon>
        <taxon>Bifidobacterium</taxon>
    </lineage>
</organism>
<evidence type="ECO:0000256" key="1">
    <source>
        <dbReference type="ARBA" id="ARBA00001445"/>
    </source>
</evidence>
<keyword evidence="9" id="KW-1185">Reference proteome</keyword>
<keyword evidence="3" id="KW-0378">Hydrolase</keyword>
<dbReference type="InterPro" id="IPR035396">
    <property type="entry name" value="Bac_rhamnosid6H"/>
</dbReference>
<feature type="domain" description="Alpha-L-rhamnosidase six-hairpin glycosidase" evidence="6">
    <location>
        <begin position="384"/>
        <end position="731"/>
    </location>
</feature>
<dbReference type="EC" id="3.2.1.40" evidence="2"/>
<evidence type="ECO:0000259" key="4">
    <source>
        <dbReference type="Pfam" id="PF05592"/>
    </source>
</evidence>
<evidence type="ECO:0000256" key="3">
    <source>
        <dbReference type="ARBA" id="ARBA00022801"/>
    </source>
</evidence>
<sequence length="826" mass="88791">MVTTNVVAETTVSAASAANPAQTAQPVWSDWSEPVAVEAGLLEPTDWTAAFISPANGPNAAIGAFGEPAPIVFTDFALPAEPVSARLHVTAHGLFAAEINGTSVGESVLDPGWTSYRHRLRYRTFDVTPLLHAGAGNRVAALLGDGWWRGNLKWDNKPNRYGSRLALLAQLEVMCADGSRVTVATDPSWRACESAVMANSLYDGSTIDLRRPVGIDAATRSMPSFPVEVVGAPTHAPANASTDAAHTRDAATQPVQLVAPDGPAIQRIATRPAVKVWSSPAGKTLVDFGQNAVGWVRLRVRGGNATAGKTVTVRHAEVLEYGELGTRPLRGAKATDRYVLAGDGGRTLEPVFTLHGFRYAEVTGVSDLRAEDVEQVVVGTGMERRGWFSCSDDRLNRLFENVVWGARSNFVDIPTDCPQRDERLGWTGDIQVFSPTALYLFDASGLLVSWLKDLRAEQFPDGNVPHVVPEPDAERVDPPACAWGDAATIVPWNVYLATGDEDVLRRQIGSMTAWVDCMDALAGPSHLWRGGFQYGDWLDPSAPPEDPFRAKADPDVVATGCFARCAAVAAEAARVIGDEDAAERYGRLATEVRRAFRDAYVTADGRIASDAQTVYALAIEWRLLGDARLEALAGDRLAELVAEADCRIATGFVGTPIVCDALAKTGHADVAWRLLTQTACPSWLYQVTMGATTIWERWDSMLPDGSINPGSMTSFNHYALGTVADWMVRAIAGLRPTSPGWRTVDVQPICFDGLDHAEARHLTPYGMVEVAWRREGSGIALEAALPPNVRANVMLPDGRTATVTGQGTYRWHAAAGDRPQPQSAGA</sequence>
<accession>A0A7K3THD8</accession>
<dbReference type="InterPro" id="IPR008928">
    <property type="entry name" value="6-hairpin_glycosidase_sf"/>
</dbReference>
<name>A0A7K3THD8_9BIFI</name>
<gene>
    <name evidence="8" type="ORF">GFD22_03800</name>
</gene>
<protein>
    <recommendedName>
        <fullName evidence="2">alpha-L-rhamnosidase</fullName>
        <ecNumber evidence="2">3.2.1.40</ecNumber>
    </recommendedName>
</protein>
<dbReference type="AlphaFoldDB" id="A0A7K3THD8"/>
<dbReference type="Pfam" id="PF17389">
    <property type="entry name" value="Bac_rhamnosid6H"/>
    <property type="match status" value="1"/>
</dbReference>
<dbReference type="InterPro" id="IPR035398">
    <property type="entry name" value="Bac_rhamnosid_C"/>
</dbReference>
<dbReference type="PANTHER" id="PTHR33307">
    <property type="entry name" value="ALPHA-RHAMNOSIDASE (EUROFUNG)"/>
    <property type="match status" value="1"/>
</dbReference>
<dbReference type="OrthoDB" id="9761045at2"/>
<dbReference type="Gene3D" id="2.60.120.260">
    <property type="entry name" value="Galactose-binding domain-like"/>
    <property type="match status" value="2"/>
</dbReference>
<dbReference type="Gene3D" id="2.60.420.10">
    <property type="entry name" value="Maltose phosphorylase, domain 3"/>
    <property type="match status" value="1"/>
</dbReference>
<dbReference type="InterPro" id="IPR013737">
    <property type="entry name" value="Bac_rhamnosid_N"/>
</dbReference>
<evidence type="ECO:0000256" key="2">
    <source>
        <dbReference type="ARBA" id="ARBA00012652"/>
    </source>
</evidence>
<dbReference type="Pfam" id="PF17390">
    <property type="entry name" value="Bac_rhamnosid_C"/>
    <property type="match status" value="1"/>
</dbReference>
<comment type="caution">
    <text evidence="8">The sequence shown here is derived from an EMBL/GenBank/DDBJ whole genome shotgun (WGS) entry which is preliminary data.</text>
</comment>
<feature type="domain" description="Alpha-L-rhamnosidase concanavalin-like" evidence="4">
    <location>
        <begin position="280"/>
        <end position="378"/>
    </location>
</feature>
<dbReference type="GO" id="GO:0005975">
    <property type="term" value="P:carbohydrate metabolic process"/>
    <property type="evidence" value="ECO:0007669"/>
    <property type="project" value="InterPro"/>
</dbReference>
<dbReference type="Proteomes" id="UP000469763">
    <property type="component" value="Unassembled WGS sequence"/>
</dbReference>